<organism evidence="2 3">
    <name type="scientific">Prorocentrum cordatum</name>
    <dbReference type="NCBI Taxonomy" id="2364126"/>
    <lineage>
        <taxon>Eukaryota</taxon>
        <taxon>Sar</taxon>
        <taxon>Alveolata</taxon>
        <taxon>Dinophyceae</taxon>
        <taxon>Prorocentrales</taxon>
        <taxon>Prorocentraceae</taxon>
        <taxon>Prorocentrum</taxon>
    </lineage>
</organism>
<name>A0ABN9TXA9_9DINO</name>
<evidence type="ECO:0000313" key="2">
    <source>
        <dbReference type="EMBL" id="CAK0850764.1"/>
    </source>
</evidence>
<accession>A0ABN9TXA9</accession>
<gene>
    <name evidence="2" type="ORF">PCOR1329_LOCUS43070</name>
</gene>
<evidence type="ECO:0000313" key="3">
    <source>
        <dbReference type="Proteomes" id="UP001189429"/>
    </source>
</evidence>
<comment type="caution">
    <text evidence="2">The sequence shown here is derived from an EMBL/GenBank/DDBJ whole genome shotgun (WGS) entry which is preliminary data.</text>
</comment>
<proteinExistence type="predicted"/>
<reference evidence="2" key="1">
    <citation type="submission" date="2023-10" db="EMBL/GenBank/DDBJ databases">
        <authorList>
            <person name="Chen Y."/>
            <person name="Shah S."/>
            <person name="Dougan E. K."/>
            <person name="Thang M."/>
            <person name="Chan C."/>
        </authorList>
    </citation>
    <scope>NUCLEOTIDE SEQUENCE [LARGE SCALE GENOMIC DNA]</scope>
</reference>
<feature type="non-terminal residue" evidence="2">
    <location>
        <position position="1"/>
    </location>
</feature>
<keyword evidence="3" id="KW-1185">Reference proteome</keyword>
<feature type="region of interest" description="Disordered" evidence="1">
    <location>
        <begin position="1"/>
        <end position="27"/>
    </location>
</feature>
<dbReference type="EMBL" id="CAUYUJ010015173">
    <property type="protein sequence ID" value="CAK0850764.1"/>
    <property type="molecule type" value="Genomic_DNA"/>
</dbReference>
<evidence type="ECO:0000256" key="1">
    <source>
        <dbReference type="SAM" id="MobiDB-lite"/>
    </source>
</evidence>
<feature type="non-terminal residue" evidence="2">
    <location>
        <position position="58"/>
    </location>
</feature>
<dbReference type="Proteomes" id="UP001189429">
    <property type="component" value="Unassembled WGS sequence"/>
</dbReference>
<protein>
    <submittedName>
        <fullName evidence="2">Uncharacterized protein</fullName>
    </submittedName>
</protein>
<sequence length="58" mass="6559">VGCTFRPNISKSERSRTAQAPAPTPVGFNECKQRLRKAFAGQAQRRQILEFRSEINIP</sequence>